<accession>A0A3S4FZ62</accession>
<keyword evidence="3" id="KW-0997">Cell inner membrane</keyword>
<evidence type="ECO:0000256" key="5">
    <source>
        <dbReference type="ARBA" id="ARBA00022989"/>
    </source>
</evidence>
<dbReference type="InterPro" id="IPR022871">
    <property type="entry name" value="PHBA_efflux_pump_AaeA"/>
</dbReference>
<dbReference type="Gene3D" id="2.40.30.170">
    <property type="match status" value="1"/>
</dbReference>
<dbReference type="PANTHER" id="PTHR30367">
    <property type="entry name" value="P-HYDROXYBENZOIC ACID EFFLUX PUMP SUBUNIT AAEA-RELATED"/>
    <property type="match status" value="1"/>
</dbReference>
<sequence length="248" mass="27631">MHDNQLVQKDQVLFTIDQPRYQKALAEAEADVAYYQVLAQEKRQEAGRRNRLGVQAMSREEIDQANNVLQTVLHQLAKAQATRDLAKLDLERTVIRAPADGWVTNLNVYAGEFITRGSTAVALVKKNSFYVQAYMEETKLEGVRPGYRAEITPLGSNRVLKGTVDSVAAGVTNASSTSDAKGMATIDSNLEWVRLAQRVPVRIRLDEQQGNLWPAGTTATVVITGKQDRDASQDSFFRKLAHRLREFG</sequence>
<dbReference type="EMBL" id="LR134156">
    <property type="protein sequence ID" value="VEA74831.1"/>
    <property type="molecule type" value="Genomic_DNA"/>
</dbReference>
<keyword evidence="4" id="KW-0812">Transmembrane</keyword>
<protein>
    <submittedName>
        <fullName evidence="9">Fusaric acid resistance protein fusE</fullName>
    </submittedName>
</protein>
<keyword evidence="5" id="KW-1133">Transmembrane helix</keyword>
<dbReference type="FunFam" id="2.40.30.170:FF:000002">
    <property type="entry name" value="p-hydroxybenzoic acid efflux pump subunit AaeA"/>
    <property type="match status" value="1"/>
</dbReference>
<evidence type="ECO:0000259" key="8">
    <source>
        <dbReference type="Pfam" id="PF25963"/>
    </source>
</evidence>
<evidence type="ECO:0000259" key="7">
    <source>
        <dbReference type="Pfam" id="PF25878"/>
    </source>
</evidence>
<dbReference type="Proteomes" id="UP000275676">
    <property type="component" value="Chromosome"/>
</dbReference>
<evidence type="ECO:0000256" key="3">
    <source>
        <dbReference type="ARBA" id="ARBA00022519"/>
    </source>
</evidence>
<dbReference type="InterPro" id="IPR058634">
    <property type="entry name" value="AaeA-lik-b-barrel"/>
</dbReference>
<dbReference type="Pfam" id="PF25878">
    <property type="entry name" value="HH_AAEA_pHBA"/>
    <property type="match status" value="1"/>
</dbReference>
<dbReference type="InterPro" id="IPR058632">
    <property type="entry name" value="HH_AaeA"/>
</dbReference>
<evidence type="ECO:0000256" key="2">
    <source>
        <dbReference type="ARBA" id="ARBA00022475"/>
    </source>
</evidence>
<keyword evidence="2" id="KW-1003">Cell membrane</keyword>
<organism evidence="9 10">
    <name type="scientific">Salmonella enterica subsp. arizonae</name>
    <dbReference type="NCBI Taxonomy" id="59203"/>
    <lineage>
        <taxon>Bacteria</taxon>
        <taxon>Pseudomonadati</taxon>
        <taxon>Pseudomonadota</taxon>
        <taxon>Gammaproteobacteria</taxon>
        <taxon>Enterobacterales</taxon>
        <taxon>Enterobacteriaceae</taxon>
        <taxon>Salmonella</taxon>
    </lineage>
</organism>
<dbReference type="SUPFAM" id="SSF111369">
    <property type="entry name" value="HlyD-like secretion proteins"/>
    <property type="match status" value="1"/>
</dbReference>
<evidence type="ECO:0000256" key="4">
    <source>
        <dbReference type="ARBA" id="ARBA00022692"/>
    </source>
</evidence>
<evidence type="ECO:0000313" key="10">
    <source>
        <dbReference type="Proteomes" id="UP000275676"/>
    </source>
</evidence>
<gene>
    <name evidence="9" type="ORF">NCTC10047_00629</name>
</gene>
<proteinExistence type="predicted"/>
<dbReference type="PANTHER" id="PTHR30367:SF12">
    <property type="entry name" value="P-HYDROXYBENZOIC ACID EFFLUX PUMP SUBUNIT AAEA"/>
    <property type="match status" value="1"/>
</dbReference>
<dbReference type="Pfam" id="PF25963">
    <property type="entry name" value="Beta-barrel_AAEA"/>
    <property type="match status" value="1"/>
</dbReference>
<keyword evidence="6" id="KW-0472">Membrane</keyword>
<feature type="domain" description="p-hydroxybenzoic acid efflux pump subunit AaeA-like beta-barrel" evidence="8">
    <location>
        <begin position="128"/>
        <end position="224"/>
    </location>
</feature>
<keyword evidence="1" id="KW-0813">Transport</keyword>
<feature type="domain" description="p-hydroxybenzoic acid efflux pump subunit AaeA alpha-helical hairpin" evidence="7">
    <location>
        <begin position="19"/>
        <end position="91"/>
    </location>
</feature>
<evidence type="ECO:0000313" key="9">
    <source>
        <dbReference type="EMBL" id="VEA74831.1"/>
    </source>
</evidence>
<dbReference type="Gene3D" id="2.40.50.100">
    <property type="match status" value="1"/>
</dbReference>
<dbReference type="NCBIfam" id="NF007850">
    <property type="entry name" value="PRK10559.1"/>
    <property type="match status" value="1"/>
</dbReference>
<dbReference type="InterPro" id="IPR050393">
    <property type="entry name" value="MFP_Efflux_Pump"/>
</dbReference>
<evidence type="ECO:0000256" key="6">
    <source>
        <dbReference type="ARBA" id="ARBA00023136"/>
    </source>
</evidence>
<evidence type="ECO:0000256" key="1">
    <source>
        <dbReference type="ARBA" id="ARBA00022448"/>
    </source>
</evidence>
<dbReference type="AlphaFoldDB" id="A0A3S4FZ62"/>
<name>A0A3S4FZ62_SALER</name>
<reference evidence="9 10" key="1">
    <citation type="submission" date="2018-12" db="EMBL/GenBank/DDBJ databases">
        <authorList>
            <consortium name="Pathogen Informatics"/>
        </authorList>
    </citation>
    <scope>NUCLEOTIDE SEQUENCE [LARGE SCALE GENOMIC DNA]</scope>
    <source>
        <strain evidence="9 10">NCTC10047</strain>
    </source>
</reference>
<dbReference type="GO" id="GO:0055085">
    <property type="term" value="P:transmembrane transport"/>
    <property type="evidence" value="ECO:0007669"/>
    <property type="project" value="InterPro"/>
</dbReference>